<keyword evidence="2 5" id="KW-0378">Hydrolase</keyword>
<evidence type="ECO:0000256" key="3">
    <source>
        <dbReference type="ARBA" id="ARBA00022825"/>
    </source>
</evidence>
<dbReference type="InterPro" id="IPR001314">
    <property type="entry name" value="Peptidase_S1A"/>
</dbReference>
<dbReference type="Gene3D" id="2.40.10.10">
    <property type="entry name" value="Trypsin-like serine proteases"/>
    <property type="match status" value="1"/>
</dbReference>
<dbReference type="InterPro" id="IPR001254">
    <property type="entry name" value="Trypsin_dom"/>
</dbReference>
<evidence type="ECO:0000259" key="8">
    <source>
        <dbReference type="PROSITE" id="PS50240"/>
    </source>
</evidence>
<dbReference type="OrthoDB" id="93664at2759"/>
<dbReference type="Proteomes" id="UP001153712">
    <property type="component" value="Chromosome 11"/>
</dbReference>
<keyword evidence="10" id="KW-1185">Reference proteome</keyword>
<evidence type="ECO:0000256" key="7">
    <source>
        <dbReference type="SAM" id="SignalP"/>
    </source>
</evidence>
<dbReference type="AlphaFoldDB" id="A0A9N9XJ69"/>
<dbReference type="SMART" id="SM00020">
    <property type="entry name" value="Tryp_SPc"/>
    <property type="match status" value="1"/>
</dbReference>
<evidence type="ECO:0000256" key="5">
    <source>
        <dbReference type="RuleBase" id="RU363034"/>
    </source>
</evidence>
<dbReference type="InterPro" id="IPR009003">
    <property type="entry name" value="Peptidase_S1_PA"/>
</dbReference>
<feature type="region of interest" description="Disordered" evidence="6">
    <location>
        <begin position="535"/>
        <end position="610"/>
    </location>
</feature>
<dbReference type="PROSITE" id="PS00134">
    <property type="entry name" value="TRYPSIN_HIS"/>
    <property type="match status" value="1"/>
</dbReference>
<evidence type="ECO:0000256" key="2">
    <source>
        <dbReference type="ARBA" id="ARBA00022801"/>
    </source>
</evidence>
<keyword evidence="3 5" id="KW-0720">Serine protease</keyword>
<dbReference type="GO" id="GO:0006508">
    <property type="term" value="P:proteolysis"/>
    <property type="evidence" value="ECO:0007669"/>
    <property type="project" value="UniProtKB-KW"/>
</dbReference>
<protein>
    <recommendedName>
        <fullName evidence="8">Peptidase S1 domain-containing protein</fullName>
    </recommendedName>
</protein>
<dbReference type="InterPro" id="IPR033116">
    <property type="entry name" value="TRYPSIN_SER"/>
</dbReference>
<feature type="region of interest" description="Disordered" evidence="6">
    <location>
        <begin position="418"/>
        <end position="448"/>
    </location>
</feature>
<dbReference type="PANTHER" id="PTHR24252:SF7">
    <property type="entry name" value="HYALIN"/>
    <property type="match status" value="1"/>
</dbReference>
<dbReference type="EMBL" id="OU900104">
    <property type="protein sequence ID" value="CAG9855978.1"/>
    <property type="molecule type" value="Genomic_DNA"/>
</dbReference>
<dbReference type="PROSITE" id="PS51257">
    <property type="entry name" value="PROKAR_LIPOPROTEIN"/>
    <property type="match status" value="1"/>
</dbReference>
<feature type="domain" description="Peptidase S1" evidence="8">
    <location>
        <begin position="647"/>
        <end position="889"/>
    </location>
</feature>
<keyword evidence="7" id="KW-0732">Signal</keyword>
<evidence type="ECO:0000313" key="9">
    <source>
        <dbReference type="EMBL" id="CAG9855978.1"/>
    </source>
</evidence>
<dbReference type="InterPro" id="IPR018114">
    <property type="entry name" value="TRYPSIN_HIS"/>
</dbReference>
<name>A0A9N9XJ69_PHYSR</name>
<sequence length="893" mass="97630">MKVGVLVSLCFIVGCFFKEVDSQYNEQRKGPRRLFGGYRITPRYCKATQKHSPSNGGPNICMFNHECRQKEGVVVGACMDGFLFGACCQLKKGSSVGEYLDQGFLSTSRPIDITSLGVSHIAQTLLNAGVSPTNVEINSASAATSTEATKTTILNHVNSIIKDYLKPISDRTPPAGVYSSTPVLAISLSNAPLEYTTASDFTRPKPVKPNDSNYIRVPTITHDTSKNSTQDAIEFSTTQDSHTEVVITSRKPPSTSYVFSTTIPPKRTTFMFSRKPTTKSTKKPSTFVSSSTKTTWAYSPSAFVTSAKPPSTSYVYSSSPTRRPPPSTLSSYLAGPSYSVSSNPISSTFSTPAPTIIVLGPLSTDAETEKPNPVSYEHYPVTVQRPTALPNKKNPNPVNHVTINQHLVQNIYSTTSRPYVTGSSPERPSPTVLITPKPSISSPDYSDTVEVGTLPSSPDDLINFPPVRNPNLNMSHFPSLGENDITTPSFIEDESLNANVELFVNQVIQGLKEPFQGLRDVVSNRKNITQLPIGTTVKPTTRKPTKASTVSKKPVTTRPAGTNTRLTTTLRPVTTTKSPNRRTTVTVGTTKRPTNTKPTVNKKTKPTKKPATTIHNYIEHSTEYVAIDPEDYRTECGKRPLIRTAKIVGGKGAVFGEFPWQVLVRESTWLGLFTKNKCGGVLISHKYVMTAAHCQPGFLASLVAVFGEFDISGDLEKRRPLSRNVKRVIVHRQYDAQTFENDLAILELDQPVQFDQHIIPICLPRDEEDFTGRMATVTGWGRLKYGGGVPSVLQEVQVPIMENHVCQEMFRTAGHSKVILESFLCAGYANGQKDSCEGDSGGPLVLQRPDGRYQLAGTVSHGIKCAAPYLPGVYMRTQYFKPWITSVTGVAAP</sequence>
<evidence type="ECO:0000256" key="1">
    <source>
        <dbReference type="ARBA" id="ARBA00022670"/>
    </source>
</evidence>
<dbReference type="FunFam" id="2.40.10.10:FF:000006">
    <property type="entry name" value="Serine proteinase stubble"/>
    <property type="match status" value="1"/>
</dbReference>
<keyword evidence="4" id="KW-1015">Disulfide bond</keyword>
<dbReference type="Pfam" id="PF00089">
    <property type="entry name" value="Trypsin"/>
    <property type="match status" value="1"/>
</dbReference>
<dbReference type="InterPro" id="IPR043504">
    <property type="entry name" value="Peptidase_S1_PA_chymotrypsin"/>
</dbReference>
<dbReference type="PRINTS" id="PR00722">
    <property type="entry name" value="CHYMOTRYPSIN"/>
</dbReference>
<dbReference type="PROSITE" id="PS50240">
    <property type="entry name" value="TRYPSIN_DOM"/>
    <property type="match status" value="1"/>
</dbReference>
<evidence type="ECO:0000313" key="10">
    <source>
        <dbReference type="Proteomes" id="UP001153712"/>
    </source>
</evidence>
<keyword evidence="1 5" id="KW-0645">Protease</keyword>
<dbReference type="SUPFAM" id="SSF50494">
    <property type="entry name" value="Trypsin-like serine proteases"/>
    <property type="match status" value="1"/>
</dbReference>
<feature type="compositionally biased region" description="Low complexity" evidence="6">
    <location>
        <begin position="309"/>
        <end position="321"/>
    </location>
</feature>
<feature type="compositionally biased region" description="Low complexity" evidence="6">
    <location>
        <begin position="556"/>
        <end position="599"/>
    </location>
</feature>
<feature type="signal peptide" evidence="7">
    <location>
        <begin position="1"/>
        <end position="22"/>
    </location>
</feature>
<accession>A0A9N9XJ69</accession>
<evidence type="ECO:0000256" key="4">
    <source>
        <dbReference type="ARBA" id="ARBA00023157"/>
    </source>
</evidence>
<evidence type="ECO:0000256" key="6">
    <source>
        <dbReference type="SAM" id="MobiDB-lite"/>
    </source>
</evidence>
<dbReference type="PROSITE" id="PS00135">
    <property type="entry name" value="TRYPSIN_SER"/>
    <property type="match status" value="1"/>
</dbReference>
<proteinExistence type="predicted"/>
<feature type="chain" id="PRO_5040227584" description="Peptidase S1 domain-containing protein" evidence="7">
    <location>
        <begin position="23"/>
        <end position="893"/>
    </location>
</feature>
<gene>
    <name evidence="9" type="ORF">PHYEVI_LOCUS2409</name>
</gene>
<organism evidence="9 10">
    <name type="scientific">Phyllotreta striolata</name>
    <name type="common">Striped flea beetle</name>
    <name type="synonym">Crioceris striolata</name>
    <dbReference type="NCBI Taxonomy" id="444603"/>
    <lineage>
        <taxon>Eukaryota</taxon>
        <taxon>Metazoa</taxon>
        <taxon>Ecdysozoa</taxon>
        <taxon>Arthropoda</taxon>
        <taxon>Hexapoda</taxon>
        <taxon>Insecta</taxon>
        <taxon>Pterygota</taxon>
        <taxon>Neoptera</taxon>
        <taxon>Endopterygota</taxon>
        <taxon>Coleoptera</taxon>
        <taxon>Polyphaga</taxon>
        <taxon>Cucujiformia</taxon>
        <taxon>Chrysomeloidea</taxon>
        <taxon>Chrysomelidae</taxon>
        <taxon>Galerucinae</taxon>
        <taxon>Alticini</taxon>
        <taxon>Phyllotreta</taxon>
    </lineage>
</organism>
<dbReference type="CDD" id="cd00190">
    <property type="entry name" value="Tryp_SPc"/>
    <property type="match status" value="1"/>
</dbReference>
<dbReference type="GO" id="GO:0004252">
    <property type="term" value="F:serine-type endopeptidase activity"/>
    <property type="evidence" value="ECO:0007669"/>
    <property type="project" value="InterPro"/>
</dbReference>
<dbReference type="PANTHER" id="PTHR24252">
    <property type="entry name" value="ACROSIN-RELATED"/>
    <property type="match status" value="1"/>
</dbReference>
<feature type="region of interest" description="Disordered" evidence="6">
    <location>
        <begin position="306"/>
        <end position="330"/>
    </location>
</feature>
<reference evidence="9" key="1">
    <citation type="submission" date="2022-01" db="EMBL/GenBank/DDBJ databases">
        <authorList>
            <person name="King R."/>
        </authorList>
    </citation>
    <scope>NUCLEOTIDE SEQUENCE</scope>
</reference>